<reference evidence="1 2" key="1">
    <citation type="submission" date="2022-08" db="EMBL/GenBank/DDBJ databases">
        <title>Genome Sequence of the sulphate-reducing bacterium, Pseudodesulfovibrio sp. SYK.</title>
        <authorList>
            <person name="Kondo R."/>
            <person name="Kataoka T."/>
        </authorList>
    </citation>
    <scope>NUCLEOTIDE SEQUENCE [LARGE SCALE GENOMIC DNA]</scope>
    <source>
        <strain evidence="1 2">SYK</strain>
    </source>
</reference>
<gene>
    <name evidence="1" type="ORF">SYK_14560</name>
</gene>
<sequence>MSNQKVLNIYELAELLGTTSAAIRSHWQRRNFDAIPRPIHLGRRLGWPMQIVEDWLQKKIEADSIWQ</sequence>
<name>A0ABM8B0L6_9BACT</name>
<dbReference type="Proteomes" id="UP001317742">
    <property type="component" value="Chromosome"/>
</dbReference>
<evidence type="ECO:0000313" key="2">
    <source>
        <dbReference type="Proteomes" id="UP001317742"/>
    </source>
</evidence>
<proteinExistence type="predicted"/>
<accession>A0ABM8B0L6</accession>
<evidence type="ECO:0000313" key="1">
    <source>
        <dbReference type="EMBL" id="BDQ37096.1"/>
    </source>
</evidence>
<organism evidence="1 2">
    <name type="scientific">Pseudodesulfovibrio nedwellii</name>
    <dbReference type="NCBI Taxonomy" id="2973072"/>
    <lineage>
        <taxon>Bacteria</taxon>
        <taxon>Pseudomonadati</taxon>
        <taxon>Thermodesulfobacteriota</taxon>
        <taxon>Desulfovibrionia</taxon>
        <taxon>Desulfovibrionales</taxon>
        <taxon>Desulfovibrionaceae</taxon>
    </lineage>
</organism>
<dbReference type="RefSeq" id="WP_281762956.1">
    <property type="nucleotide sequence ID" value="NZ_AP026709.1"/>
</dbReference>
<keyword evidence="2" id="KW-1185">Reference proteome</keyword>
<dbReference type="EMBL" id="AP026709">
    <property type="protein sequence ID" value="BDQ37096.1"/>
    <property type="molecule type" value="Genomic_DNA"/>
</dbReference>
<evidence type="ECO:0008006" key="3">
    <source>
        <dbReference type="Google" id="ProtNLM"/>
    </source>
</evidence>
<protein>
    <recommendedName>
        <fullName evidence="3">Helix-turn-helix domain-containing protein</fullName>
    </recommendedName>
</protein>